<name>A0A6N4W3J7_9MYCO</name>
<keyword evidence="3" id="KW-1185">Reference proteome</keyword>
<reference evidence="2 3" key="1">
    <citation type="journal article" date="2019" name="Emerg. Microbes Infect.">
        <title>Comprehensive subspecies identification of 175 nontuberculous mycobacteria species based on 7547 genomic profiles.</title>
        <authorList>
            <person name="Matsumoto Y."/>
            <person name="Kinjo T."/>
            <person name="Motooka D."/>
            <person name="Nabeya D."/>
            <person name="Jung N."/>
            <person name="Uechi K."/>
            <person name="Horii T."/>
            <person name="Iida T."/>
            <person name="Fujita J."/>
            <person name="Nakamura S."/>
        </authorList>
    </citation>
    <scope>NUCLEOTIDE SEQUENCE [LARGE SCALE GENOMIC DNA]</scope>
    <source>
        <strain evidence="2 3">JCM 30275</strain>
    </source>
</reference>
<keyword evidence="1" id="KW-0472">Membrane</keyword>
<feature type="transmembrane region" description="Helical" evidence="1">
    <location>
        <begin position="20"/>
        <end position="45"/>
    </location>
</feature>
<keyword evidence="1" id="KW-1133">Transmembrane helix</keyword>
<dbReference type="EMBL" id="AP022620">
    <property type="protein sequence ID" value="BBZ75579.1"/>
    <property type="molecule type" value="Genomic_DNA"/>
</dbReference>
<sequence>MLRCEVIRRASRARTRRDALLVVFGVSARGSVGGISATGMGWTAAPRLGSSAMVTSSG</sequence>
<proteinExistence type="predicted"/>
<evidence type="ECO:0000313" key="2">
    <source>
        <dbReference type="EMBL" id="BBZ75579.1"/>
    </source>
</evidence>
<dbReference type="KEGG" id="many:MANY_09160"/>
<organism evidence="2 3">
    <name type="scientific">Mycolicibacterium anyangense</name>
    <dbReference type="NCBI Taxonomy" id="1431246"/>
    <lineage>
        <taxon>Bacteria</taxon>
        <taxon>Bacillati</taxon>
        <taxon>Actinomycetota</taxon>
        <taxon>Actinomycetes</taxon>
        <taxon>Mycobacteriales</taxon>
        <taxon>Mycobacteriaceae</taxon>
        <taxon>Mycolicibacterium</taxon>
    </lineage>
</organism>
<evidence type="ECO:0000256" key="1">
    <source>
        <dbReference type="SAM" id="Phobius"/>
    </source>
</evidence>
<dbReference type="Proteomes" id="UP000467249">
    <property type="component" value="Chromosome"/>
</dbReference>
<gene>
    <name evidence="2" type="ORF">MANY_09160</name>
</gene>
<keyword evidence="1" id="KW-0812">Transmembrane</keyword>
<accession>A0A6N4W3J7</accession>
<dbReference type="AlphaFoldDB" id="A0A6N4W3J7"/>
<protein>
    <submittedName>
        <fullName evidence="2">Uncharacterized protein</fullName>
    </submittedName>
</protein>
<evidence type="ECO:0000313" key="3">
    <source>
        <dbReference type="Proteomes" id="UP000467249"/>
    </source>
</evidence>